<keyword evidence="1" id="KW-1133">Transmembrane helix</keyword>
<feature type="transmembrane region" description="Helical" evidence="1">
    <location>
        <begin position="406"/>
        <end position="425"/>
    </location>
</feature>
<dbReference type="PANTHER" id="PTHR30287">
    <property type="entry name" value="MEMBRANE COMPONENT OF PREDICTED ABC SUPERFAMILY METABOLITE UPTAKE TRANSPORTER"/>
    <property type="match status" value="1"/>
</dbReference>
<organism evidence="2 3">
    <name type="scientific">Clostridium botulinum</name>
    <dbReference type="NCBI Taxonomy" id="1491"/>
    <lineage>
        <taxon>Bacteria</taxon>
        <taxon>Bacillati</taxon>
        <taxon>Bacillota</taxon>
        <taxon>Clostridia</taxon>
        <taxon>Eubacteriales</taxon>
        <taxon>Clostridiaceae</taxon>
        <taxon>Clostridium</taxon>
    </lineage>
</organism>
<feature type="transmembrane region" description="Helical" evidence="1">
    <location>
        <begin position="20"/>
        <end position="39"/>
    </location>
</feature>
<dbReference type="AlphaFoldDB" id="A0A6M0T325"/>
<keyword evidence="1" id="KW-0812">Transmembrane</keyword>
<dbReference type="InterPro" id="IPR038766">
    <property type="entry name" value="Membrane_comp_ABC_pdt"/>
</dbReference>
<feature type="transmembrane region" description="Helical" evidence="1">
    <location>
        <begin position="742"/>
        <end position="766"/>
    </location>
</feature>
<dbReference type="GO" id="GO:0005886">
    <property type="term" value="C:plasma membrane"/>
    <property type="evidence" value="ECO:0007669"/>
    <property type="project" value="TreeGrafter"/>
</dbReference>
<feature type="transmembrane region" description="Helical" evidence="1">
    <location>
        <begin position="290"/>
        <end position="315"/>
    </location>
</feature>
<feature type="transmembrane region" description="Helical" evidence="1">
    <location>
        <begin position="335"/>
        <end position="356"/>
    </location>
</feature>
<feature type="transmembrane region" description="Helical" evidence="1">
    <location>
        <begin position="659"/>
        <end position="680"/>
    </location>
</feature>
<reference evidence="2 3" key="1">
    <citation type="submission" date="2019-02" db="EMBL/GenBank/DDBJ databases">
        <title>Genome sequencing of Clostridium botulinum clinical isolates.</title>
        <authorList>
            <person name="Brunt J."/>
            <person name="Van Vliet A.H.M."/>
            <person name="Stringer S.C."/>
            <person name="Grant K.A."/>
            <person name="Carter A.C."/>
            <person name="Peck M.W."/>
        </authorList>
    </citation>
    <scope>NUCLEOTIDE SEQUENCE [LARGE SCALE GENOMIC DNA]</scope>
    <source>
        <strain evidence="2 3">R1125/03</strain>
    </source>
</reference>
<dbReference type="Proteomes" id="UP000473089">
    <property type="component" value="Unassembled WGS sequence"/>
</dbReference>
<feature type="transmembrane region" description="Helical" evidence="1">
    <location>
        <begin position="446"/>
        <end position="469"/>
    </location>
</feature>
<protein>
    <submittedName>
        <fullName evidence="2">ABC transporter permease</fullName>
    </submittedName>
</protein>
<sequence>MKWFDVFKLYNLKKLKSEKVVFTFTALSIFITTLISLLVPQITKNTKEIMDNSIKQLNGGDIMVQVQYPSEKFNDEIESLKKEGYKVEAQQLTNGYYKNNNGKKTIGKLISGKFNIGKDEIILYKAIANNIEAKVGDKIEIEYPGIGTKSYVVKKIENMPYGVDNDSKTLGYGKILSDKNMKIKNQGLMFINGDNSGNDDNGEKLKERLKNIEDGYVYSSLKDKEKAVRNDVDKEIMSYSVITEMAYMLSIITIITTTIMLLLRRKKDFAILKMLSIGDKNLKKSMLLEVSLIVIIPVILAAICSFKLSTVILALNGTNELIGISEKTVIIFKGVVFNCVLFFLFLNIALMMLKTIKPLSIMREDEFEVKKARKKIIIISVIFVPIVLFFYSLYVGRLAAFDGGCFILLFIGVFLLITLCILKLITLIPFKNNVFLYGFKSIEKNFMSFTMIILSITMTIVFLLIGFTLDNTIKYSMNKTIKNTLPYDHILIQRAGSDLEKILSSNSYIDKYSKFYNTNGKATNSNIKSKAITISEVKKQDYKAKYKILEGEDVFQGNKDQVVISNKYKKINKLKVGDFINIESLSGNFQYRIKGIYDGGEFNSQTILKEYSGIGKENINYIIKSNSDKWMNHIKDSYIVSVDSLSNSISSMLKKSLDIFKYLCFLCIFSSLLFNMNMVYMNYIGNKKDQTILIALGIGKSFCMKYELFKLALLVVTSTTMAFGTYALVLKTTLKLFLDSDTYISFLYLFVSMGISTALSIITFNLPIRNLRKKISLELLRE</sequence>
<feature type="transmembrane region" description="Helical" evidence="1">
    <location>
        <begin position="245"/>
        <end position="263"/>
    </location>
</feature>
<dbReference type="PANTHER" id="PTHR30287:SF2">
    <property type="entry name" value="BLL1001 PROTEIN"/>
    <property type="match status" value="1"/>
</dbReference>
<evidence type="ECO:0000313" key="3">
    <source>
        <dbReference type="Proteomes" id="UP000473089"/>
    </source>
</evidence>
<name>A0A6M0T325_CLOBO</name>
<dbReference type="EMBL" id="SGJP01000027">
    <property type="protein sequence ID" value="NFA61212.1"/>
    <property type="molecule type" value="Genomic_DNA"/>
</dbReference>
<comment type="caution">
    <text evidence="2">The sequence shown here is derived from an EMBL/GenBank/DDBJ whole genome shotgun (WGS) entry which is preliminary data.</text>
</comment>
<feature type="transmembrane region" description="Helical" evidence="1">
    <location>
        <begin position="376"/>
        <end position="394"/>
    </location>
</feature>
<evidence type="ECO:0000313" key="2">
    <source>
        <dbReference type="EMBL" id="NFA61212.1"/>
    </source>
</evidence>
<gene>
    <name evidence="2" type="ORF">EXM42_12665</name>
</gene>
<proteinExistence type="predicted"/>
<accession>A0A6M0T325</accession>
<evidence type="ECO:0000256" key="1">
    <source>
        <dbReference type="SAM" id="Phobius"/>
    </source>
</evidence>
<keyword evidence="1" id="KW-0472">Membrane</keyword>
<feature type="transmembrane region" description="Helical" evidence="1">
    <location>
        <begin position="708"/>
        <end position="730"/>
    </location>
</feature>